<evidence type="ECO:0000313" key="2">
    <source>
        <dbReference type="EMBL" id="GAA4334399.1"/>
    </source>
</evidence>
<gene>
    <name evidence="2" type="ORF">GCM10023144_26600</name>
</gene>
<dbReference type="RefSeq" id="WP_345250222.1">
    <property type="nucleotide sequence ID" value="NZ_BAABFO010000012.1"/>
</dbReference>
<name>A0ABP8H4V2_9BURK</name>
<dbReference type="Proteomes" id="UP001501671">
    <property type="component" value="Unassembled WGS sequence"/>
</dbReference>
<dbReference type="EMBL" id="BAABFO010000012">
    <property type="protein sequence ID" value="GAA4334399.1"/>
    <property type="molecule type" value="Genomic_DNA"/>
</dbReference>
<feature type="signal peptide" evidence="1">
    <location>
        <begin position="1"/>
        <end position="27"/>
    </location>
</feature>
<reference evidence="3" key="1">
    <citation type="journal article" date="2019" name="Int. J. Syst. Evol. Microbiol.">
        <title>The Global Catalogue of Microorganisms (GCM) 10K type strain sequencing project: providing services to taxonomists for standard genome sequencing and annotation.</title>
        <authorList>
            <consortium name="The Broad Institute Genomics Platform"/>
            <consortium name="The Broad Institute Genome Sequencing Center for Infectious Disease"/>
            <person name="Wu L."/>
            <person name="Ma J."/>
        </authorList>
    </citation>
    <scope>NUCLEOTIDE SEQUENCE [LARGE SCALE GENOMIC DNA]</scope>
    <source>
        <strain evidence="3">JCM 17666</strain>
    </source>
</reference>
<proteinExistence type="predicted"/>
<evidence type="ECO:0000313" key="3">
    <source>
        <dbReference type="Proteomes" id="UP001501671"/>
    </source>
</evidence>
<keyword evidence="1" id="KW-0732">Signal</keyword>
<keyword evidence="3" id="KW-1185">Reference proteome</keyword>
<protein>
    <submittedName>
        <fullName evidence="2">Carboxypeptidase regulatory-like domain-containing protein</fullName>
    </submittedName>
</protein>
<evidence type="ECO:0000256" key="1">
    <source>
        <dbReference type="SAM" id="SignalP"/>
    </source>
</evidence>
<feature type="chain" id="PRO_5047477020" evidence="1">
    <location>
        <begin position="28"/>
        <end position="146"/>
    </location>
</feature>
<accession>A0ABP8H4V2</accession>
<organism evidence="2 3">
    <name type="scientific">Pigmentiphaga soli</name>
    <dbReference type="NCBI Taxonomy" id="1007095"/>
    <lineage>
        <taxon>Bacteria</taxon>
        <taxon>Pseudomonadati</taxon>
        <taxon>Pseudomonadota</taxon>
        <taxon>Betaproteobacteria</taxon>
        <taxon>Burkholderiales</taxon>
        <taxon>Alcaligenaceae</taxon>
        <taxon>Pigmentiphaga</taxon>
    </lineage>
</organism>
<sequence>MRFPALPPGRLLAAALSLALCAGVARADDPAPVPERSSNGISYVTGGVGADESAYLRSIMPRYSLRILAAASSGAFQSNVKVAIRDERGTPVLSVTTEGPYLLVALKPGRYQVAAEADGASQAKAVQVPAKGHADVSFYWPDRNGG</sequence>
<comment type="caution">
    <text evidence="2">The sequence shown here is derived from an EMBL/GenBank/DDBJ whole genome shotgun (WGS) entry which is preliminary data.</text>
</comment>